<sequence length="174" mass="20455">MPVAIERDTILVRLVSGKLPDRGDTYLNKKNELHAIFLSKDRLYCKWRLQPFLLNAAFYCEQPLNPEVMDLRIFDVTDIHFDGTNAHAVTCMKIGRQDKDWTIKGLKKDRSYICELGYLTKDFTFWPILQSHPVHTSYEFDHGYIVKLKAAEDFYYHRTGVPNWVEHPDCRQTS</sequence>
<keyword evidence="4" id="KW-1185">Reference proteome</keyword>
<reference evidence="2 3" key="1">
    <citation type="submission" date="2017-01" db="EMBL/GenBank/DDBJ databases">
        <authorList>
            <person name="Mah S.A."/>
            <person name="Swanson W.J."/>
            <person name="Moy G.W."/>
            <person name="Vacquier V.D."/>
        </authorList>
    </citation>
    <scope>NUCLEOTIDE SEQUENCE [LARGE SCALE GENOMIC DNA]</scope>
    <source>
        <strain evidence="2 3">NIO-1016</strain>
    </source>
</reference>
<evidence type="ECO:0000313" key="2">
    <source>
        <dbReference type="EMBL" id="SIQ05069.1"/>
    </source>
</evidence>
<protein>
    <submittedName>
        <fullName evidence="2">Uncharacterized protein</fullName>
    </submittedName>
</protein>
<dbReference type="OrthoDB" id="9812700at2"/>
<evidence type="ECO:0000313" key="3">
    <source>
        <dbReference type="Proteomes" id="UP000186385"/>
    </source>
</evidence>
<organism evidence="2 3">
    <name type="scientific">Domibacillus enclensis</name>
    <dbReference type="NCBI Taxonomy" id="1017273"/>
    <lineage>
        <taxon>Bacteria</taxon>
        <taxon>Bacillati</taxon>
        <taxon>Bacillota</taxon>
        <taxon>Bacilli</taxon>
        <taxon>Bacillales</taxon>
        <taxon>Bacillaceae</taxon>
        <taxon>Domibacillus</taxon>
    </lineage>
</organism>
<proteinExistence type="predicted"/>
<dbReference type="Pfam" id="PF16258">
    <property type="entry name" value="DUF4912"/>
    <property type="match status" value="1"/>
</dbReference>
<reference evidence="4" key="2">
    <citation type="submission" date="2017-03" db="EMBL/GenBank/DDBJ databases">
        <title>Bacillus sp. V-88(T) DSM27956, whole genome shotgun sequencing project.</title>
        <authorList>
            <person name="Dastager S.G."/>
            <person name="Neurgaonkar P.S."/>
            <person name="Dharne M.S."/>
        </authorList>
    </citation>
    <scope>NUCLEOTIDE SEQUENCE [LARGE SCALE GENOMIC DNA]</scope>
    <source>
        <strain evidence="4">DSM 25145</strain>
    </source>
</reference>
<dbReference type="EMBL" id="MWSK01000001">
    <property type="protein sequence ID" value="OXS80406.1"/>
    <property type="molecule type" value="Genomic_DNA"/>
</dbReference>
<accession>A0A1N6PLI0</accession>
<dbReference type="Proteomes" id="UP000186385">
    <property type="component" value="Unassembled WGS sequence"/>
</dbReference>
<dbReference type="STRING" id="1017273.SAMN05443094_101561"/>
<evidence type="ECO:0000313" key="4">
    <source>
        <dbReference type="Proteomes" id="UP000215545"/>
    </source>
</evidence>
<evidence type="ECO:0000313" key="1">
    <source>
        <dbReference type="EMBL" id="OXS80406.1"/>
    </source>
</evidence>
<name>A0A1N6PLI0_9BACI</name>
<dbReference type="EMBL" id="FTLX01000001">
    <property type="protein sequence ID" value="SIQ05069.1"/>
    <property type="molecule type" value="Genomic_DNA"/>
</dbReference>
<dbReference type="InterPro" id="IPR032585">
    <property type="entry name" value="DUF4912"/>
</dbReference>
<gene>
    <name evidence="1" type="ORF">B1B05_02700</name>
    <name evidence="2" type="ORF">SAMN05443094_101561</name>
</gene>
<reference evidence="1" key="3">
    <citation type="submission" date="2017-03" db="EMBL/GenBank/DDBJ databases">
        <authorList>
            <person name="Dastager S.G."/>
            <person name="Neurgaonkar P.S."/>
            <person name="Dharne M.S."/>
        </authorList>
    </citation>
    <scope>NUCLEOTIDE SEQUENCE</scope>
    <source>
        <strain evidence="1">DSM 25145</strain>
    </source>
</reference>
<dbReference type="Proteomes" id="UP000215545">
    <property type="component" value="Unassembled WGS sequence"/>
</dbReference>
<dbReference type="AlphaFoldDB" id="A0A1N6PLI0"/>